<sequence>MTTRSQASCDSGGSSITGRDPKYVFVDSNRDILSEIGYAEDKLRIVALNRKVEWDPMFWSLDDEIVSWFNNDDKNAIQEKIKELELSISEKEAKLVTVRKRMRLKNKERGLFRPSLDVFPTLVEPPNDKEASVDLAEIAVEICRLVKDLKYAKLKNLEDEFKLASMDEKINRLKAASKKNFEDRNKNVNAQLAAVETQNSMLHELLTVIVQKTKQTQKDVQNLKSTDTKILLAIGKENSDLNFKIIQACFPNMESKPGIGQWLWLPHDVKHMKFEDYLKTIKPKDRSLDIKIDWKQLKKDVKEVEDTRNQLETLKKKVRWKDFRKASGQEGTIMYMTEDQIRALSWGPLHEVQF</sequence>
<evidence type="ECO:0000256" key="1">
    <source>
        <dbReference type="SAM" id="Coils"/>
    </source>
</evidence>
<keyword evidence="3" id="KW-1185">Reference proteome</keyword>
<name>A0A8S9WVD2_APOLU</name>
<dbReference type="EMBL" id="WIXP02000013">
    <property type="protein sequence ID" value="KAF6200653.1"/>
    <property type="molecule type" value="Genomic_DNA"/>
</dbReference>
<evidence type="ECO:0000313" key="2">
    <source>
        <dbReference type="EMBL" id="KAF6200653.1"/>
    </source>
</evidence>
<accession>A0A8S9WVD2</accession>
<organism evidence="2 3">
    <name type="scientific">Apolygus lucorum</name>
    <name type="common">Small green plant bug</name>
    <name type="synonym">Lygocoris lucorum</name>
    <dbReference type="NCBI Taxonomy" id="248454"/>
    <lineage>
        <taxon>Eukaryota</taxon>
        <taxon>Metazoa</taxon>
        <taxon>Ecdysozoa</taxon>
        <taxon>Arthropoda</taxon>
        <taxon>Hexapoda</taxon>
        <taxon>Insecta</taxon>
        <taxon>Pterygota</taxon>
        <taxon>Neoptera</taxon>
        <taxon>Paraneoptera</taxon>
        <taxon>Hemiptera</taxon>
        <taxon>Heteroptera</taxon>
        <taxon>Panheteroptera</taxon>
        <taxon>Cimicomorpha</taxon>
        <taxon>Miridae</taxon>
        <taxon>Mirini</taxon>
        <taxon>Apolygus</taxon>
    </lineage>
</organism>
<keyword evidence="1" id="KW-0175">Coiled coil</keyword>
<feature type="coiled-coil region" evidence="1">
    <location>
        <begin position="74"/>
        <end position="101"/>
    </location>
</feature>
<dbReference type="AlphaFoldDB" id="A0A8S9WVD2"/>
<protein>
    <submittedName>
        <fullName evidence="2">Uncharacterized protein</fullName>
    </submittedName>
</protein>
<comment type="caution">
    <text evidence="2">The sequence shown here is derived from an EMBL/GenBank/DDBJ whole genome shotgun (WGS) entry which is preliminary data.</text>
</comment>
<gene>
    <name evidence="2" type="ORF">GE061_005096</name>
</gene>
<evidence type="ECO:0000313" key="3">
    <source>
        <dbReference type="Proteomes" id="UP000466442"/>
    </source>
</evidence>
<proteinExistence type="predicted"/>
<dbReference type="Proteomes" id="UP000466442">
    <property type="component" value="Unassembled WGS sequence"/>
</dbReference>
<reference evidence="2" key="1">
    <citation type="journal article" date="2021" name="Mol. Ecol. Resour.">
        <title>Apolygus lucorum genome provides insights into omnivorousness and mesophyll feeding.</title>
        <authorList>
            <person name="Liu Y."/>
            <person name="Liu H."/>
            <person name="Wang H."/>
            <person name="Huang T."/>
            <person name="Liu B."/>
            <person name="Yang B."/>
            <person name="Yin L."/>
            <person name="Li B."/>
            <person name="Zhang Y."/>
            <person name="Zhang S."/>
            <person name="Jiang F."/>
            <person name="Zhang X."/>
            <person name="Ren Y."/>
            <person name="Wang B."/>
            <person name="Wang S."/>
            <person name="Lu Y."/>
            <person name="Wu K."/>
            <person name="Fan W."/>
            <person name="Wang G."/>
        </authorList>
    </citation>
    <scope>NUCLEOTIDE SEQUENCE</scope>
    <source>
        <strain evidence="2">12Hb</strain>
    </source>
</reference>